<accession>A0AAQ3MKS9</accession>
<comment type="subcellular location">
    <subcellularLocation>
        <location evidence="1">Mitochondrion inner membrane</location>
        <topology evidence="1">Multi-pass membrane protein</topology>
    </subcellularLocation>
</comment>
<feature type="region of interest" description="Disordered" evidence="14">
    <location>
        <begin position="1"/>
        <end position="36"/>
    </location>
</feature>
<feature type="compositionally biased region" description="Basic and acidic residues" evidence="14">
    <location>
        <begin position="358"/>
        <end position="374"/>
    </location>
</feature>
<dbReference type="AlphaFoldDB" id="A0AAQ3MKS9"/>
<dbReference type="Proteomes" id="UP001374535">
    <property type="component" value="Chromosome 10"/>
</dbReference>
<dbReference type="GO" id="GO:0008121">
    <property type="term" value="F:quinol-cytochrome-c reductase activity"/>
    <property type="evidence" value="ECO:0007669"/>
    <property type="project" value="TreeGrafter"/>
</dbReference>
<evidence type="ECO:0000256" key="11">
    <source>
        <dbReference type="ARBA" id="ARBA00023004"/>
    </source>
</evidence>
<evidence type="ECO:0000256" key="8">
    <source>
        <dbReference type="ARBA" id="ARBA00022792"/>
    </source>
</evidence>
<keyword evidence="4" id="KW-0349">Heme</keyword>
<dbReference type="Pfam" id="PF00032">
    <property type="entry name" value="Cytochrom_B_C"/>
    <property type="match status" value="1"/>
</dbReference>
<organism evidence="17 18">
    <name type="scientific">Vigna mungo</name>
    <name type="common">Black gram</name>
    <name type="synonym">Phaseolus mungo</name>
    <dbReference type="NCBI Taxonomy" id="3915"/>
    <lineage>
        <taxon>Eukaryota</taxon>
        <taxon>Viridiplantae</taxon>
        <taxon>Streptophyta</taxon>
        <taxon>Embryophyta</taxon>
        <taxon>Tracheophyta</taxon>
        <taxon>Spermatophyta</taxon>
        <taxon>Magnoliopsida</taxon>
        <taxon>eudicotyledons</taxon>
        <taxon>Gunneridae</taxon>
        <taxon>Pentapetalae</taxon>
        <taxon>rosids</taxon>
        <taxon>fabids</taxon>
        <taxon>Fabales</taxon>
        <taxon>Fabaceae</taxon>
        <taxon>Papilionoideae</taxon>
        <taxon>50 kb inversion clade</taxon>
        <taxon>NPAAA clade</taxon>
        <taxon>indigoferoid/millettioid clade</taxon>
        <taxon>Phaseoleae</taxon>
        <taxon>Vigna</taxon>
    </lineage>
</organism>
<dbReference type="InterPro" id="IPR027387">
    <property type="entry name" value="Cytb/b6-like_sf"/>
</dbReference>
<feature type="domain" description="Cytochrome b/b6 C-terminal region profile" evidence="16">
    <location>
        <begin position="32"/>
        <end position="147"/>
    </location>
</feature>
<evidence type="ECO:0000256" key="10">
    <source>
        <dbReference type="ARBA" id="ARBA00022989"/>
    </source>
</evidence>
<keyword evidence="12" id="KW-0496">Mitochondrion</keyword>
<feature type="region of interest" description="Disordered" evidence="14">
    <location>
        <begin position="331"/>
        <end position="374"/>
    </location>
</feature>
<evidence type="ECO:0000256" key="3">
    <source>
        <dbReference type="ARBA" id="ARBA00022448"/>
    </source>
</evidence>
<dbReference type="SUPFAM" id="SSF81648">
    <property type="entry name" value="a domain/subunit of cytochrome bc1 complex (Ubiquinol-cytochrome c reductase)"/>
    <property type="match status" value="1"/>
</dbReference>
<evidence type="ECO:0000256" key="1">
    <source>
        <dbReference type="ARBA" id="ARBA00004448"/>
    </source>
</evidence>
<evidence type="ECO:0000259" key="16">
    <source>
        <dbReference type="PROSITE" id="PS51003"/>
    </source>
</evidence>
<keyword evidence="8" id="KW-0999">Mitochondrion inner membrane</keyword>
<gene>
    <name evidence="17" type="ORF">V8G54_032262</name>
</gene>
<protein>
    <recommendedName>
        <fullName evidence="2">Cytochrome b</fullName>
    </recommendedName>
</protein>
<keyword evidence="6 15" id="KW-0812">Transmembrane</keyword>
<keyword evidence="7" id="KW-0479">Metal-binding</keyword>
<evidence type="ECO:0000256" key="12">
    <source>
        <dbReference type="ARBA" id="ARBA00023128"/>
    </source>
</evidence>
<keyword evidence="9" id="KW-0249">Electron transport</keyword>
<dbReference type="PANTHER" id="PTHR19271">
    <property type="entry name" value="CYTOCHROME B"/>
    <property type="match status" value="1"/>
</dbReference>
<feature type="transmembrane region" description="Helical" evidence="15">
    <location>
        <begin position="66"/>
        <end position="88"/>
    </location>
</feature>
<dbReference type="GO" id="GO:0016491">
    <property type="term" value="F:oxidoreductase activity"/>
    <property type="evidence" value="ECO:0007669"/>
    <property type="project" value="UniProtKB-UniRule"/>
</dbReference>
<evidence type="ECO:0000256" key="15">
    <source>
        <dbReference type="SAM" id="Phobius"/>
    </source>
</evidence>
<evidence type="ECO:0000256" key="2">
    <source>
        <dbReference type="ARBA" id="ARBA00013531"/>
    </source>
</evidence>
<keyword evidence="3" id="KW-0813">Transport</keyword>
<sequence length="592" mass="67292">METSGSTPSTPTITTDSEHQTTSPLPPSMPEVPTNSMPTPSHIVPEWYFLPIHAILRSIPNKSGGVAAIAPVFICLLALPFFKIFALFTKEYFGCLLADRLLLGWIRCHPVEAPFVTIGKIPPFVFFLFFAITPIPRRVGRGIPNSYTTNETEIDYLSIGYYTSEVKQLHWSTQLYDDEFEDLTDCNLYCKVTHGPVPPSFNDGKSDVTSLRFDNQPNPEILQRGLHKQTFMRFVRLSINFYEVLVPLQQVLQGFCTSPSSFMRLGTKMKVIDSRKARKKEFRHRPAVNPWSRAIKREEKTPVLGAGRFCGTREIAGRYTHSVGRWCDSRSTAGRQSVTPGGGEARDSKPVISNRPFSPRDRVKGRPRKPFESHGKNDNGLYHFYYLIRFGTLVNPLRRLFINFYEVLAPLQQVLRGSCASPSSFTRFLRLSIKFYEFLRLSIKVYEVCAPLYQFLRGPCASPSSFMRLVFVRLSINFYEVFAPPKKNPVFILAPKPSYHPGTKAQLSSWHKSPVIILAPKPCYHPGTKAQLSSWHKSSVIILAPKFNYHPDTKAQLSSWHKSPVIILARKPNYHPSTKAQFSSWHQRISKA</sequence>
<feature type="compositionally biased region" description="Low complexity" evidence="14">
    <location>
        <begin position="1"/>
        <end position="15"/>
    </location>
</feature>
<keyword evidence="10 15" id="KW-1133">Transmembrane helix</keyword>
<keyword evidence="18" id="KW-1185">Reference proteome</keyword>
<evidence type="ECO:0000256" key="7">
    <source>
        <dbReference type="ARBA" id="ARBA00022723"/>
    </source>
</evidence>
<dbReference type="EMBL" id="CP144691">
    <property type="protein sequence ID" value="WVY93174.1"/>
    <property type="molecule type" value="Genomic_DNA"/>
</dbReference>
<proteinExistence type="predicted"/>
<keyword evidence="5" id="KW-0679">Respiratory chain</keyword>
<dbReference type="PANTHER" id="PTHR19271:SF16">
    <property type="entry name" value="CYTOCHROME B"/>
    <property type="match status" value="1"/>
</dbReference>
<evidence type="ECO:0000313" key="17">
    <source>
        <dbReference type="EMBL" id="WVY93174.1"/>
    </source>
</evidence>
<dbReference type="PROSITE" id="PS51003">
    <property type="entry name" value="CYTB_CTER"/>
    <property type="match status" value="1"/>
</dbReference>
<dbReference type="Gene3D" id="1.20.810.10">
    <property type="entry name" value="Cytochrome Bc1 Complex, Chain C"/>
    <property type="match status" value="1"/>
</dbReference>
<reference evidence="17 18" key="1">
    <citation type="journal article" date="2023" name="Life. Sci Alliance">
        <title>Evolutionary insights into 3D genome organization and epigenetic landscape of Vigna mungo.</title>
        <authorList>
            <person name="Junaid A."/>
            <person name="Singh B."/>
            <person name="Bhatia S."/>
        </authorList>
    </citation>
    <scope>NUCLEOTIDE SEQUENCE [LARGE SCALE GENOMIC DNA]</scope>
    <source>
        <strain evidence="17">Urdbean</strain>
    </source>
</reference>
<evidence type="ECO:0000256" key="5">
    <source>
        <dbReference type="ARBA" id="ARBA00022660"/>
    </source>
</evidence>
<dbReference type="GO" id="GO:0046872">
    <property type="term" value="F:metal ion binding"/>
    <property type="evidence" value="ECO:0007669"/>
    <property type="project" value="UniProtKB-KW"/>
</dbReference>
<evidence type="ECO:0000256" key="14">
    <source>
        <dbReference type="SAM" id="MobiDB-lite"/>
    </source>
</evidence>
<evidence type="ECO:0000256" key="6">
    <source>
        <dbReference type="ARBA" id="ARBA00022692"/>
    </source>
</evidence>
<name>A0AAQ3MKS9_VIGMU</name>
<dbReference type="GO" id="GO:0006122">
    <property type="term" value="P:mitochondrial electron transport, ubiquinol to cytochrome c"/>
    <property type="evidence" value="ECO:0007669"/>
    <property type="project" value="TreeGrafter"/>
</dbReference>
<dbReference type="GO" id="GO:0005743">
    <property type="term" value="C:mitochondrial inner membrane"/>
    <property type="evidence" value="ECO:0007669"/>
    <property type="project" value="UniProtKB-SubCell"/>
</dbReference>
<dbReference type="InterPro" id="IPR036150">
    <property type="entry name" value="Cyt_b/b6_C_sf"/>
</dbReference>
<evidence type="ECO:0000256" key="13">
    <source>
        <dbReference type="ARBA" id="ARBA00023136"/>
    </source>
</evidence>
<keyword evidence="13 15" id="KW-0472">Membrane</keyword>
<keyword evidence="11" id="KW-0408">Iron</keyword>
<evidence type="ECO:0000256" key="4">
    <source>
        <dbReference type="ARBA" id="ARBA00022617"/>
    </source>
</evidence>
<evidence type="ECO:0000256" key="9">
    <source>
        <dbReference type="ARBA" id="ARBA00022982"/>
    </source>
</evidence>
<dbReference type="InterPro" id="IPR005798">
    <property type="entry name" value="Cyt_b/b6_C"/>
</dbReference>
<evidence type="ECO:0000313" key="18">
    <source>
        <dbReference type="Proteomes" id="UP001374535"/>
    </source>
</evidence>